<keyword evidence="7" id="KW-1185">Reference proteome</keyword>
<dbReference type="GO" id="GO:0008270">
    <property type="term" value="F:zinc ion binding"/>
    <property type="evidence" value="ECO:0007669"/>
    <property type="project" value="UniProtKB-KW"/>
</dbReference>
<reference evidence="6 7" key="1">
    <citation type="submission" date="2019-06" db="EMBL/GenBank/DDBJ databases">
        <title>Genome Sequence of the Brown Rot Fungal Pathogen Monilinia laxa.</title>
        <authorList>
            <person name="De Miccolis Angelini R.M."/>
            <person name="Landi L."/>
            <person name="Abate D."/>
            <person name="Pollastro S."/>
            <person name="Romanazzi G."/>
            <person name="Faretra F."/>
        </authorList>
    </citation>
    <scope>NUCLEOTIDE SEQUENCE [LARGE SCALE GENOMIC DNA]</scope>
    <source>
        <strain evidence="6 7">Mlax316</strain>
    </source>
</reference>
<evidence type="ECO:0000256" key="2">
    <source>
        <dbReference type="ARBA" id="ARBA00022771"/>
    </source>
</evidence>
<dbReference type="Proteomes" id="UP000326757">
    <property type="component" value="Unassembled WGS sequence"/>
</dbReference>
<evidence type="ECO:0000256" key="1">
    <source>
        <dbReference type="ARBA" id="ARBA00022723"/>
    </source>
</evidence>
<accession>A0A5N6K0D4</accession>
<dbReference type="InterPro" id="IPR011990">
    <property type="entry name" value="TPR-like_helical_dom_sf"/>
</dbReference>
<comment type="caution">
    <text evidence="6">The sequence shown here is derived from an EMBL/GenBank/DDBJ whole genome shotgun (WGS) entry which is preliminary data.</text>
</comment>
<dbReference type="SUPFAM" id="SSF48452">
    <property type="entry name" value="TPR-like"/>
    <property type="match status" value="1"/>
</dbReference>
<gene>
    <name evidence="6" type="ORF">EYC80_007155</name>
</gene>
<evidence type="ECO:0000256" key="4">
    <source>
        <dbReference type="PROSITE-ProRule" id="PRU00134"/>
    </source>
</evidence>
<sequence length="195" mass="22094">MPVHVYANPKDSAAMMNASQLNNQANILESHGDFVGAEKLFLESLRLKIECTGEDSIQAALSKNALGELYMKLDGRWEDAKKMLEDADRVRSGFDDFDAACTRDNLGQLWEIKGDMVKARMAREKLPDSMICSNFSCPLSTANVKSKRRDLKNCGRCKCVWYCSVECQKFDWRSRHKKWCKAPEVKSAEQLNASN</sequence>
<dbReference type="Pfam" id="PF01753">
    <property type="entry name" value="zf-MYND"/>
    <property type="match status" value="1"/>
</dbReference>
<dbReference type="SUPFAM" id="SSF144232">
    <property type="entry name" value="HIT/MYND zinc finger-like"/>
    <property type="match status" value="1"/>
</dbReference>
<protein>
    <recommendedName>
        <fullName evidence="5">MYND-type domain-containing protein</fullName>
    </recommendedName>
</protein>
<evidence type="ECO:0000313" key="7">
    <source>
        <dbReference type="Proteomes" id="UP000326757"/>
    </source>
</evidence>
<dbReference type="InterPro" id="IPR002893">
    <property type="entry name" value="Znf_MYND"/>
</dbReference>
<evidence type="ECO:0000259" key="5">
    <source>
        <dbReference type="PROSITE" id="PS50865"/>
    </source>
</evidence>
<feature type="domain" description="MYND-type" evidence="5">
    <location>
        <begin position="134"/>
        <end position="180"/>
    </location>
</feature>
<dbReference type="Gene3D" id="1.25.40.10">
    <property type="entry name" value="Tetratricopeptide repeat domain"/>
    <property type="match status" value="1"/>
</dbReference>
<dbReference type="Gene3D" id="6.10.140.2220">
    <property type="match status" value="1"/>
</dbReference>
<dbReference type="EMBL" id="VIGI01000010">
    <property type="protein sequence ID" value="KAB8295241.1"/>
    <property type="molecule type" value="Genomic_DNA"/>
</dbReference>
<dbReference type="PROSITE" id="PS50865">
    <property type="entry name" value="ZF_MYND_2"/>
    <property type="match status" value="1"/>
</dbReference>
<evidence type="ECO:0000313" key="6">
    <source>
        <dbReference type="EMBL" id="KAB8295241.1"/>
    </source>
</evidence>
<keyword evidence="2 4" id="KW-0863">Zinc-finger</keyword>
<dbReference type="AlphaFoldDB" id="A0A5N6K0D4"/>
<evidence type="ECO:0000256" key="3">
    <source>
        <dbReference type="ARBA" id="ARBA00022833"/>
    </source>
</evidence>
<name>A0A5N6K0D4_MONLA</name>
<keyword evidence="3" id="KW-0862">Zinc</keyword>
<dbReference type="OrthoDB" id="432970at2759"/>
<organism evidence="6 7">
    <name type="scientific">Monilinia laxa</name>
    <name type="common">Brown rot fungus</name>
    <name type="synonym">Sclerotinia laxa</name>
    <dbReference type="NCBI Taxonomy" id="61186"/>
    <lineage>
        <taxon>Eukaryota</taxon>
        <taxon>Fungi</taxon>
        <taxon>Dikarya</taxon>
        <taxon>Ascomycota</taxon>
        <taxon>Pezizomycotina</taxon>
        <taxon>Leotiomycetes</taxon>
        <taxon>Helotiales</taxon>
        <taxon>Sclerotiniaceae</taxon>
        <taxon>Monilinia</taxon>
    </lineage>
</organism>
<proteinExistence type="predicted"/>
<keyword evidence="1" id="KW-0479">Metal-binding</keyword>